<accession>A0A829RAQ1</accession>
<name>A0A829RAQ1_LISGR</name>
<comment type="caution">
    <text evidence="1">The sequence shown here is derived from an EMBL/GenBank/DDBJ whole genome shotgun (WGS) entry which is preliminary data.</text>
</comment>
<protein>
    <recommendedName>
        <fullName evidence="3">Crp/Fnr family transcriptional regulator</fullName>
    </recommendedName>
</protein>
<dbReference type="InterPro" id="IPR036390">
    <property type="entry name" value="WH_DNA-bd_sf"/>
</dbReference>
<dbReference type="InterPro" id="IPR014710">
    <property type="entry name" value="RmlC-like_jellyroll"/>
</dbReference>
<dbReference type="SUPFAM" id="SSF46785">
    <property type="entry name" value="Winged helix' DNA-binding domain"/>
    <property type="match status" value="1"/>
</dbReference>
<evidence type="ECO:0000313" key="2">
    <source>
        <dbReference type="Proteomes" id="UP000019251"/>
    </source>
</evidence>
<dbReference type="Gene3D" id="2.60.120.10">
    <property type="entry name" value="Jelly Rolls"/>
    <property type="match status" value="1"/>
</dbReference>
<organism evidence="1 2">
    <name type="scientific">Listeria grayi FSL F6-1183</name>
    <dbReference type="NCBI Taxonomy" id="1265827"/>
    <lineage>
        <taxon>Bacteria</taxon>
        <taxon>Bacillati</taxon>
        <taxon>Bacillota</taxon>
        <taxon>Bacilli</taxon>
        <taxon>Bacillales</taxon>
        <taxon>Listeriaceae</taxon>
        <taxon>Listeria</taxon>
    </lineage>
</organism>
<evidence type="ECO:0008006" key="3">
    <source>
        <dbReference type="Google" id="ProtNLM"/>
    </source>
</evidence>
<reference evidence="1 2" key="1">
    <citation type="submission" date="2012-12" db="EMBL/GenBank/DDBJ databases">
        <title>Novel taxa of Listeriaceae from agricultural environments in the United States.</title>
        <authorList>
            <person name="den Bakker H.C."/>
            <person name="Allred A."/>
            <person name="Warchocki S."/>
            <person name="Wright E.M."/>
            <person name="Burrell A."/>
            <person name="Nightingale K.K."/>
            <person name="Kephart D."/>
            <person name="Wiedmann M."/>
        </authorList>
    </citation>
    <scope>NUCLEOTIDE SEQUENCE [LARGE SCALE GENOMIC DNA]</scope>
    <source>
        <strain evidence="1 2">FSL F6-1183</strain>
    </source>
</reference>
<dbReference type="RefSeq" id="WP_036103538.1">
    <property type="nucleotide sequence ID" value="NZ_AODG01000003.1"/>
</dbReference>
<proteinExistence type="predicted"/>
<evidence type="ECO:0000313" key="1">
    <source>
        <dbReference type="EMBL" id="EUJ30398.1"/>
    </source>
</evidence>
<dbReference type="AlphaFoldDB" id="A0A829RAQ1"/>
<gene>
    <name evidence="1" type="ORF">LMUR_00920</name>
</gene>
<dbReference type="EMBL" id="AODG01000003">
    <property type="protein sequence ID" value="EUJ30398.1"/>
    <property type="molecule type" value="Genomic_DNA"/>
</dbReference>
<dbReference type="Proteomes" id="UP000019251">
    <property type="component" value="Unassembled WGS sequence"/>
</dbReference>
<sequence>MDFFEMQQFITADKSIIEYILHKVRGKAIRYKRRNRLYLQKEKMYIVSEGVFIRKVGGRQKTGVEFLDDSTVLFEYFYRTIDSEIIALTASEVIELDANEVIDVLEKGEVLSVLLFYILEQSLINRYYFERQFDFSCGDRVALFLKEAARRFGKKAEQGVLLPKFLTIQLIASYCCCSRGIVAETLNLFRRQELLSQYESYWYIHDIEAFHHATDRNTEVSPII</sequence>